<dbReference type="SUPFAM" id="SSF46955">
    <property type="entry name" value="Putative DNA-binding domain"/>
    <property type="match status" value="1"/>
</dbReference>
<dbReference type="AlphaFoldDB" id="A0A0C1QZ02"/>
<comment type="caution">
    <text evidence="1">The sequence shown here is derived from an EMBL/GenBank/DDBJ whole genome shotgun (WGS) entry which is preliminary data.</text>
</comment>
<reference evidence="1 2" key="1">
    <citation type="journal article" date="2015" name="Infect. Genet. Evol.">
        <title>Genomic sequences of six botulinum neurotoxin-producing strains representing three clostridial species illustrate the mobility and diversity of botulinum neurotoxin genes.</title>
        <authorList>
            <person name="Smith T.J."/>
            <person name="Hill K.K."/>
            <person name="Xie G."/>
            <person name="Foley B.T."/>
            <person name="Williamson C.H."/>
            <person name="Foster J.T."/>
            <person name="Johnson S.L."/>
            <person name="Chertkov O."/>
            <person name="Teshima H."/>
            <person name="Gibbons H.S."/>
            <person name="Johnsky L.A."/>
            <person name="Karavis M.A."/>
            <person name="Smith L.A."/>
        </authorList>
    </citation>
    <scope>NUCLEOTIDE SEQUENCE [LARGE SCALE GENOMIC DNA]</scope>
    <source>
        <strain evidence="1 2">CDC 2741</strain>
    </source>
</reference>
<dbReference type="STRING" id="29341.RSJ17_16240"/>
<dbReference type="InterPro" id="IPR009061">
    <property type="entry name" value="DNA-bd_dom_put_sf"/>
</dbReference>
<accession>A0A0C1QZ02</accession>
<organism evidence="1 2">
    <name type="scientific">Clostridium argentinense CDC 2741</name>
    <dbReference type="NCBI Taxonomy" id="1418104"/>
    <lineage>
        <taxon>Bacteria</taxon>
        <taxon>Bacillati</taxon>
        <taxon>Bacillota</taxon>
        <taxon>Clostridia</taxon>
        <taxon>Eubacteriales</taxon>
        <taxon>Clostridiaceae</taxon>
        <taxon>Clostridium</taxon>
    </lineage>
</organism>
<dbReference type="EMBL" id="AYSO01000017">
    <property type="protein sequence ID" value="KIE46302.1"/>
    <property type="molecule type" value="Genomic_DNA"/>
</dbReference>
<gene>
    <name evidence="1" type="ORF">U732_1853</name>
</gene>
<evidence type="ECO:0000313" key="1">
    <source>
        <dbReference type="EMBL" id="KIE46302.1"/>
    </source>
</evidence>
<sequence>MRIGKFSNINNISIDTIRHYMDLRLIIPENIGVQYFFDERCEKSLKDIFYIKNMKFFLRNIYEHLLEG</sequence>
<evidence type="ECO:0000313" key="2">
    <source>
        <dbReference type="Proteomes" id="UP000031366"/>
    </source>
</evidence>
<dbReference type="Proteomes" id="UP000031366">
    <property type="component" value="Unassembled WGS sequence"/>
</dbReference>
<dbReference type="Gene3D" id="1.10.1660.10">
    <property type="match status" value="1"/>
</dbReference>
<name>A0A0C1QZ02_9CLOT</name>
<keyword evidence="2" id="KW-1185">Reference proteome</keyword>
<dbReference type="OrthoDB" id="1770985at2"/>
<protein>
    <submittedName>
        <fullName evidence="1">MerR HTH regulatory family protein</fullName>
    </submittedName>
</protein>
<proteinExistence type="predicted"/>